<dbReference type="InterPro" id="IPR043130">
    <property type="entry name" value="CDP-OH_PTrfase_TM_dom"/>
</dbReference>
<comment type="caution">
    <text evidence="13">The sequence shown here is derived from an EMBL/GenBank/DDBJ whole genome shotgun (WGS) entry which is preliminary data.</text>
</comment>
<dbReference type="PANTHER" id="PTHR14269">
    <property type="entry name" value="CDP-DIACYLGLYCEROL--GLYCEROL-3-PHOSPHATE 3-PHOSPHATIDYLTRANSFERASE-RELATED"/>
    <property type="match status" value="1"/>
</dbReference>
<keyword evidence="9" id="KW-0594">Phospholipid biosynthesis</keyword>
<feature type="transmembrane region" description="Helical" evidence="12">
    <location>
        <begin position="12"/>
        <end position="34"/>
    </location>
</feature>
<feature type="transmembrane region" description="Helical" evidence="12">
    <location>
        <begin position="128"/>
        <end position="148"/>
    </location>
</feature>
<keyword evidence="8 12" id="KW-0472">Membrane</keyword>
<keyword evidence="4 11" id="KW-0808">Transferase</keyword>
<dbReference type="EMBL" id="RJJQ01000007">
    <property type="protein sequence ID" value="RNI22811.1"/>
    <property type="molecule type" value="Genomic_DNA"/>
</dbReference>
<dbReference type="Proteomes" id="UP000271678">
    <property type="component" value="Unassembled WGS sequence"/>
</dbReference>
<keyword evidence="5 12" id="KW-0812">Transmembrane</keyword>
<evidence type="ECO:0000256" key="3">
    <source>
        <dbReference type="ARBA" id="ARBA00022516"/>
    </source>
</evidence>
<evidence type="ECO:0000313" key="13">
    <source>
        <dbReference type="EMBL" id="RNI22811.1"/>
    </source>
</evidence>
<evidence type="ECO:0000256" key="4">
    <source>
        <dbReference type="ARBA" id="ARBA00022679"/>
    </source>
</evidence>
<dbReference type="PIRSF" id="PIRSF000847">
    <property type="entry name" value="Phos_ph_gly_syn"/>
    <property type="match status" value="1"/>
</dbReference>
<keyword evidence="14" id="KW-1185">Reference proteome</keyword>
<keyword evidence="6 12" id="KW-1133">Transmembrane helix</keyword>
<dbReference type="GO" id="GO:0016020">
    <property type="term" value="C:membrane"/>
    <property type="evidence" value="ECO:0007669"/>
    <property type="project" value="UniProtKB-SubCell"/>
</dbReference>
<evidence type="ECO:0000256" key="11">
    <source>
        <dbReference type="RuleBase" id="RU003750"/>
    </source>
</evidence>
<dbReference type="InterPro" id="IPR004570">
    <property type="entry name" value="Phosphatidylglycerol_P_synth"/>
</dbReference>
<name>A0A3M9MB71_9MICO</name>
<feature type="transmembrane region" description="Helical" evidence="12">
    <location>
        <begin position="96"/>
        <end position="116"/>
    </location>
</feature>
<evidence type="ECO:0000256" key="10">
    <source>
        <dbReference type="ARBA" id="ARBA00023264"/>
    </source>
</evidence>
<dbReference type="InterPro" id="IPR000462">
    <property type="entry name" value="CDP-OH_P_trans"/>
</dbReference>
<accession>A0A3M9MB71</accession>
<evidence type="ECO:0000256" key="12">
    <source>
        <dbReference type="SAM" id="Phobius"/>
    </source>
</evidence>
<dbReference type="GO" id="GO:0008444">
    <property type="term" value="F:CDP-diacylglycerol-glycerol-3-phosphate 3-phosphatidyltransferase activity"/>
    <property type="evidence" value="ECO:0007669"/>
    <property type="project" value="InterPro"/>
</dbReference>
<evidence type="ECO:0000256" key="5">
    <source>
        <dbReference type="ARBA" id="ARBA00022692"/>
    </source>
</evidence>
<dbReference type="OrthoDB" id="9796672at2"/>
<dbReference type="UniPathway" id="UPA00085"/>
<dbReference type="RefSeq" id="WP_123271012.1">
    <property type="nucleotide sequence ID" value="NZ_RJJQ01000007.1"/>
</dbReference>
<dbReference type="AlphaFoldDB" id="A0A3M9MB71"/>
<comment type="similarity">
    <text evidence="2 11">Belongs to the CDP-alcohol phosphatidyltransferase class-I family.</text>
</comment>
<protein>
    <submittedName>
        <fullName evidence="13">CDP-alcohol phosphatidyltransferase family protein</fullName>
    </submittedName>
</protein>
<dbReference type="InterPro" id="IPR050324">
    <property type="entry name" value="CDP-alcohol_PTase-I"/>
</dbReference>
<evidence type="ECO:0000256" key="6">
    <source>
        <dbReference type="ARBA" id="ARBA00022989"/>
    </source>
</evidence>
<dbReference type="PANTHER" id="PTHR14269:SF62">
    <property type="entry name" value="CDP-DIACYLGLYCEROL--GLYCEROL-3-PHOSPHATE 3-PHOSPHATIDYLTRANSFERASE 1, CHLOROPLASTIC"/>
    <property type="match status" value="1"/>
</dbReference>
<organism evidence="13 14">
    <name type="scientific">Flexivirga caeni</name>
    <dbReference type="NCBI Taxonomy" id="2294115"/>
    <lineage>
        <taxon>Bacteria</taxon>
        <taxon>Bacillati</taxon>
        <taxon>Actinomycetota</taxon>
        <taxon>Actinomycetes</taxon>
        <taxon>Micrococcales</taxon>
        <taxon>Dermacoccaceae</taxon>
        <taxon>Flexivirga</taxon>
    </lineage>
</organism>
<evidence type="ECO:0000256" key="8">
    <source>
        <dbReference type="ARBA" id="ARBA00023136"/>
    </source>
</evidence>
<reference evidence="13 14" key="1">
    <citation type="submission" date="2018-11" db="EMBL/GenBank/DDBJ databases">
        <title>Draft genome of Simplicispira Flexivirga sp. BO-16.</title>
        <authorList>
            <person name="Im W.T."/>
        </authorList>
    </citation>
    <scope>NUCLEOTIDE SEQUENCE [LARGE SCALE GENOMIC DNA]</scope>
    <source>
        <strain evidence="13 14">BO-16</strain>
    </source>
</reference>
<dbReference type="InterPro" id="IPR048254">
    <property type="entry name" value="CDP_ALCOHOL_P_TRANSF_CS"/>
</dbReference>
<keyword evidence="7" id="KW-0443">Lipid metabolism</keyword>
<comment type="subcellular location">
    <subcellularLocation>
        <location evidence="1">Membrane</location>
        <topology evidence="1">Multi-pass membrane protein</topology>
    </subcellularLocation>
</comment>
<evidence type="ECO:0000313" key="14">
    <source>
        <dbReference type="Proteomes" id="UP000271678"/>
    </source>
</evidence>
<dbReference type="Pfam" id="PF01066">
    <property type="entry name" value="CDP-OH_P_transf"/>
    <property type="match status" value="1"/>
</dbReference>
<proteinExistence type="inferred from homology"/>
<gene>
    <name evidence="13" type="ORF">EFY87_08310</name>
</gene>
<keyword evidence="3" id="KW-0444">Lipid biosynthesis</keyword>
<evidence type="ECO:0000256" key="9">
    <source>
        <dbReference type="ARBA" id="ARBA00023209"/>
    </source>
</evidence>
<dbReference type="GO" id="GO:0046474">
    <property type="term" value="P:glycerophospholipid biosynthetic process"/>
    <property type="evidence" value="ECO:0007669"/>
    <property type="project" value="TreeGrafter"/>
</dbReference>
<feature type="transmembrane region" description="Helical" evidence="12">
    <location>
        <begin position="160"/>
        <end position="180"/>
    </location>
</feature>
<dbReference type="Gene3D" id="1.20.120.1760">
    <property type="match status" value="1"/>
</dbReference>
<keyword evidence="10" id="KW-1208">Phospholipid metabolism</keyword>
<evidence type="ECO:0000256" key="1">
    <source>
        <dbReference type="ARBA" id="ARBA00004141"/>
    </source>
</evidence>
<evidence type="ECO:0000256" key="2">
    <source>
        <dbReference type="ARBA" id="ARBA00010441"/>
    </source>
</evidence>
<sequence length="196" mass="22197">MTDTTPLYRQIWTVPNLLSIGRLIGVPVFLWLMATDHRLWALWVLAASGVTDYLDGKIARKYGLVTRLGQLLDPAADRLYILSTIFALAWKHIIPWWLVGLLVLRELMVFALGPALRKHHLPIPPVHFVGKAATFCLIYGFPLVLLGSLDNPWGHTARPIGWSFVWWGTVLYWLAGVMYVGQVRGMVRRATQSLAR</sequence>
<dbReference type="PROSITE" id="PS00379">
    <property type="entry name" value="CDP_ALCOHOL_P_TRANSF"/>
    <property type="match status" value="1"/>
</dbReference>
<evidence type="ECO:0000256" key="7">
    <source>
        <dbReference type="ARBA" id="ARBA00023098"/>
    </source>
</evidence>